<sequence>MTERIREFGKPRTLILCFDGTSNEYDPDNTNVIKLFALLKKDNFDEQLCYYQAGVGTWFEPGVVSPVFEWGAKVLDLAFAWYLDAHVINGYKFLMQNYRVGDKICLFGFSRGAYTASALWLQRALAGLLYKVGLLPRDNEAQVSFAYKMYKRTDEEGLKLCAGFKQTFCQEVKIEFMGVWDTVASVGVIMGRTLPFTNSNESIKTFRHALSLDERRAKFRPNRYHRPAPNRETAAQDPEHDTEIQPSSSFNTDLESASKDHGTASAHVEGAIRSEPVLQPGEKKKKSWGFGGWGRSLRSQKKEGLKRQKIPKGYAPELMTSGGGDDVLEVWFAGCHSDVGGGAVVNEVTSNLANISLRWMVREIVAADCGIKFDIPALMRAKLDLNPAPSPVELEMDSADALQPVHDQLKLNVLWWLLEIIPLHYTWQDADGVWHRDFGFNFGKGREIIGGPPNFHVTVKQRMQAMGYAPRARWPQGTEVYVA</sequence>
<dbReference type="AlphaFoldDB" id="A0A409YPV6"/>
<gene>
    <name evidence="3" type="ORF">CVT24_010183</name>
</gene>
<protein>
    <recommendedName>
        <fullName evidence="2">T6SS Phospholipase effector Tle1-like catalytic domain-containing protein</fullName>
    </recommendedName>
</protein>
<evidence type="ECO:0000313" key="3">
    <source>
        <dbReference type="EMBL" id="PPR05037.1"/>
    </source>
</evidence>
<dbReference type="PANTHER" id="PTHR33840:SF2">
    <property type="entry name" value="TLE1 PHOSPHOLIPASE DOMAIN-CONTAINING PROTEIN"/>
    <property type="match status" value="1"/>
</dbReference>
<accession>A0A409YPV6</accession>
<dbReference type="STRING" id="181874.A0A409YPV6"/>
<dbReference type="InParanoid" id="A0A409YPV6"/>
<keyword evidence="4" id="KW-1185">Reference proteome</keyword>
<dbReference type="PANTHER" id="PTHR33840">
    <property type="match status" value="1"/>
</dbReference>
<dbReference type="EMBL" id="NHTK01000859">
    <property type="protein sequence ID" value="PPR05037.1"/>
    <property type="molecule type" value="Genomic_DNA"/>
</dbReference>
<dbReference type="Proteomes" id="UP000284842">
    <property type="component" value="Unassembled WGS sequence"/>
</dbReference>
<feature type="compositionally biased region" description="Polar residues" evidence="1">
    <location>
        <begin position="244"/>
        <end position="255"/>
    </location>
</feature>
<dbReference type="InterPro" id="IPR018712">
    <property type="entry name" value="Tle1-like_cat"/>
</dbReference>
<comment type="caution">
    <text evidence="3">The sequence shown here is derived from an EMBL/GenBank/DDBJ whole genome shotgun (WGS) entry which is preliminary data.</text>
</comment>
<evidence type="ECO:0000313" key="4">
    <source>
        <dbReference type="Proteomes" id="UP000284842"/>
    </source>
</evidence>
<dbReference type="Pfam" id="PF09994">
    <property type="entry name" value="T6SS_Tle1-like_cat"/>
    <property type="match status" value="1"/>
</dbReference>
<name>A0A409YPV6_9AGAR</name>
<organism evidence="3 4">
    <name type="scientific">Panaeolus cyanescens</name>
    <dbReference type="NCBI Taxonomy" id="181874"/>
    <lineage>
        <taxon>Eukaryota</taxon>
        <taxon>Fungi</taxon>
        <taxon>Dikarya</taxon>
        <taxon>Basidiomycota</taxon>
        <taxon>Agaricomycotina</taxon>
        <taxon>Agaricomycetes</taxon>
        <taxon>Agaricomycetidae</taxon>
        <taxon>Agaricales</taxon>
        <taxon>Agaricineae</taxon>
        <taxon>Galeropsidaceae</taxon>
        <taxon>Panaeolus</taxon>
    </lineage>
</organism>
<evidence type="ECO:0000256" key="1">
    <source>
        <dbReference type="SAM" id="MobiDB-lite"/>
    </source>
</evidence>
<evidence type="ECO:0000259" key="2">
    <source>
        <dbReference type="Pfam" id="PF09994"/>
    </source>
</evidence>
<dbReference type="OrthoDB" id="3162439at2759"/>
<proteinExistence type="predicted"/>
<feature type="region of interest" description="Disordered" evidence="1">
    <location>
        <begin position="220"/>
        <end position="307"/>
    </location>
</feature>
<reference evidence="3 4" key="1">
    <citation type="journal article" date="2018" name="Evol. Lett.">
        <title>Horizontal gene cluster transfer increased hallucinogenic mushroom diversity.</title>
        <authorList>
            <person name="Reynolds H.T."/>
            <person name="Vijayakumar V."/>
            <person name="Gluck-Thaler E."/>
            <person name="Korotkin H.B."/>
            <person name="Matheny P.B."/>
            <person name="Slot J.C."/>
        </authorList>
    </citation>
    <scope>NUCLEOTIDE SEQUENCE [LARGE SCALE GENOMIC DNA]</scope>
    <source>
        <strain evidence="3 4">2629</strain>
    </source>
</reference>
<feature type="domain" description="T6SS Phospholipase effector Tle1-like catalytic" evidence="2">
    <location>
        <begin position="12"/>
        <end position="363"/>
    </location>
</feature>